<dbReference type="AlphaFoldDB" id="A0A367L000"/>
<keyword evidence="2" id="KW-1185">Reference proteome</keyword>
<organism evidence="1 2">
    <name type="scientific">Ophiocordyceps polyrhachis-furcata BCC 54312</name>
    <dbReference type="NCBI Taxonomy" id="1330021"/>
    <lineage>
        <taxon>Eukaryota</taxon>
        <taxon>Fungi</taxon>
        <taxon>Dikarya</taxon>
        <taxon>Ascomycota</taxon>
        <taxon>Pezizomycotina</taxon>
        <taxon>Sordariomycetes</taxon>
        <taxon>Hypocreomycetidae</taxon>
        <taxon>Hypocreales</taxon>
        <taxon>Ophiocordycipitaceae</taxon>
        <taxon>Ophiocordyceps</taxon>
    </lineage>
</organism>
<comment type="caution">
    <text evidence="1">The sequence shown here is derived from an EMBL/GenBank/DDBJ whole genome shotgun (WGS) entry which is preliminary data.</text>
</comment>
<gene>
    <name evidence="1" type="ORF">L249_5703</name>
</gene>
<sequence>MYELGDLCVVLCAGDAIQQEGVRSDSLGFRKLICQLSATCLLLSALACLHTVSAFPAGNIGFNAAKQTPLGMYIKLIEEEGQVYKAKGWSGTGNEAFPNLMHCLTDLPLKPMLAASIDRPAFLKHVLGGEKQYHEFLTKFLRKDKAVRLTLMSRIEAPVSPVCVPGSTPLGPMEHMDRSPGWEPPEEAYQVVSAWDFLTRKEYSNIGY</sequence>
<dbReference type="Proteomes" id="UP000253664">
    <property type="component" value="Unassembled WGS sequence"/>
</dbReference>
<proteinExistence type="predicted"/>
<name>A0A367L000_9HYPO</name>
<dbReference type="EMBL" id="LKCN02000024">
    <property type="protein sequence ID" value="RCI07773.1"/>
    <property type="molecule type" value="Genomic_DNA"/>
</dbReference>
<dbReference type="OrthoDB" id="10333146at2759"/>
<reference evidence="1 2" key="1">
    <citation type="journal article" date="2015" name="BMC Genomics">
        <title>Insights from the genome of Ophiocordyceps polyrhachis-furcata to pathogenicity and host specificity in insect fungi.</title>
        <authorList>
            <person name="Wichadakul D."/>
            <person name="Kobmoo N."/>
            <person name="Ingsriswang S."/>
            <person name="Tangphatsornruang S."/>
            <person name="Chantasingh D."/>
            <person name="Luangsa-ard J.J."/>
            <person name="Eurwilaichitr L."/>
        </authorList>
    </citation>
    <scope>NUCLEOTIDE SEQUENCE [LARGE SCALE GENOMIC DNA]</scope>
    <source>
        <strain evidence="1 2">BCC 54312</strain>
    </source>
</reference>
<evidence type="ECO:0000313" key="2">
    <source>
        <dbReference type="Proteomes" id="UP000253664"/>
    </source>
</evidence>
<protein>
    <submittedName>
        <fullName evidence="1">Uncharacterized protein</fullName>
    </submittedName>
</protein>
<evidence type="ECO:0000313" key="1">
    <source>
        <dbReference type="EMBL" id="RCI07773.1"/>
    </source>
</evidence>
<accession>A0A367L000</accession>